<dbReference type="AlphaFoldDB" id="A0A1H9D427"/>
<dbReference type="Pfam" id="PF00582">
    <property type="entry name" value="Usp"/>
    <property type="match status" value="1"/>
</dbReference>
<dbReference type="STRING" id="355243.SAMN03080615_00335"/>
<comment type="similarity">
    <text evidence="1">Belongs to the universal stress protein A family.</text>
</comment>
<dbReference type="SUPFAM" id="SSF52402">
    <property type="entry name" value="Adenine nucleotide alpha hydrolases-like"/>
    <property type="match status" value="1"/>
</dbReference>
<protein>
    <submittedName>
        <fullName evidence="3">Universal stress protein F</fullName>
    </submittedName>
</protein>
<dbReference type="PANTHER" id="PTHR46268">
    <property type="entry name" value="STRESS RESPONSE PROTEIN NHAX"/>
    <property type="match status" value="1"/>
</dbReference>
<evidence type="ECO:0000256" key="1">
    <source>
        <dbReference type="ARBA" id="ARBA00008791"/>
    </source>
</evidence>
<dbReference type="InterPro" id="IPR006016">
    <property type="entry name" value="UspA"/>
</dbReference>
<reference evidence="4" key="1">
    <citation type="submission" date="2016-10" db="EMBL/GenBank/DDBJ databases">
        <authorList>
            <person name="Varghese N."/>
            <person name="Submissions S."/>
        </authorList>
    </citation>
    <scope>NUCLEOTIDE SEQUENCE [LARGE SCALE GENOMIC DNA]</scope>
    <source>
        <strain evidence="4">DSM 18887</strain>
    </source>
</reference>
<evidence type="ECO:0000259" key="2">
    <source>
        <dbReference type="Pfam" id="PF00582"/>
    </source>
</evidence>
<feature type="domain" description="UspA" evidence="2">
    <location>
        <begin position="1"/>
        <end position="140"/>
    </location>
</feature>
<keyword evidence="4" id="KW-1185">Reference proteome</keyword>
<dbReference type="Gene3D" id="3.40.50.620">
    <property type="entry name" value="HUPs"/>
    <property type="match status" value="1"/>
</dbReference>
<dbReference type="OrthoDB" id="9792500at2"/>
<dbReference type="InterPro" id="IPR006015">
    <property type="entry name" value="Universal_stress_UspA"/>
</dbReference>
<dbReference type="PRINTS" id="PR01438">
    <property type="entry name" value="UNVRSLSTRESS"/>
</dbReference>
<organism evidence="3 4">
    <name type="scientific">Amphritea atlantica</name>
    <dbReference type="NCBI Taxonomy" id="355243"/>
    <lineage>
        <taxon>Bacteria</taxon>
        <taxon>Pseudomonadati</taxon>
        <taxon>Pseudomonadota</taxon>
        <taxon>Gammaproteobacteria</taxon>
        <taxon>Oceanospirillales</taxon>
        <taxon>Oceanospirillaceae</taxon>
        <taxon>Amphritea</taxon>
    </lineage>
</organism>
<proteinExistence type="inferred from homology"/>
<dbReference type="RefSeq" id="WP_091353079.1">
    <property type="nucleotide sequence ID" value="NZ_AP025284.1"/>
</dbReference>
<gene>
    <name evidence="3" type="ORF">SAMN03080615_00335</name>
</gene>
<dbReference type="EMBL" id="FOGB01000001">
    <property type="protein sequence ID" value="SEQ08250.1"/>
    <property type="molecule type" value="Genomic_DNA"/>
</dbReference>
<dbReference type="Proteomes" id="UP000198749">
    <property type="component" value="Unassembled WGS sequence"/>
</dbReference>
<name>A0A1H9D427_9GAMM</name>
<accession>A0A1H9D427</accession>
<evidence type="ECO:0000313" key="4">
    <source>
        <dbReference type="Proteomes" id="UP000198749"/>
    </source>
</evidence>
<dbReference type="InterPro" id="IPR014729">
    <property type="entry name" value="Rossmann-like_a/b/a_fold"/>
</dbReference>
<evidence type="ECO:0000313" key="3">
    <source>
        <dbReference type="EMBL" id="SEQ08250.1"/>
    </source>
</evidence>
<dbReference type="CDD" id="cd00293">
    <property type="entry name" value="USP-like"/>
    <property type="match status" value="1"/>
</dbReference>
<dbReference type="PANTHER" id="PTHR46268:SF6">
    <property type="entry name" value="UNIVERSAL STRESS PROTEIN UP12"/>
    <property type="match status" value="1"/>
</dbReference>
<sequence>MYSNILIPLDLSHKEQVVDLARIATALAAGKPAQVNLLYVDQSFVHRAGDPQFDRALHEGHRKEALKEMEELLGDLPANTTVNTIYRDGTAHDQILETAEQLGSDVIMMMARKPGISSYFIGSNAERVVRHAPCSVFIVRCDESDS</sequence>